<keyword evidence="1" id="KW-0175">Coiled coil</keyword>
<evidence type="ECO:0000256" key="1">
    <source>
        <dbReference type="SAM" id="Coils"/>
    </source>
</evidence>
<evidence type="ECO:0000313" key="2">
    <source>
        <dbReference type="EMBL" id="TGO13372.1"/>
    </source>
</evidence>
<dbReference type="Proteomes" id="UP000297910">
    <property type="component" value="Unassembled WGS sequence"/>
</dbReference>
<sequence>MEKENNKFINLDSLLLLIQNISSRFMQSKSTPPPPQSPSVKCVKVDRKIPIASSSSRTRLQAAQVSKGLDISRSKRKKIVFEMNDDSDLNDNDNEYYIVVRKNIINNSDDKLEKKKKQFELLQLEIEFAIKKYTLEGKYVI</sequence>
<proteinExistence type="predicted"/>
<dbReference type="AlphaFoldDB" id="A0A4Z1ERH7"/>
<keyword evidence="3" id="KW-1185">Reference proteome</keyword>
<gene>
    <name evidence="2" type="ORF">BPAE_0747g00010</name>
</gene>
<feature type="coiled-coil region" evidence="1">
    <location>
        <begin position="105"/>
        <end position="132"/>
    </location>
</feature>
<evidence type="ECO:0000313" key="3">
    <source>
        <dbReference type="Proteomes" id="UP000297910"/>
    </source>
</evidence>
<name>A0A4Z1ERH7_9HELO</name>
<accession>A0A4Z1ERH7</accession>
<comment type="caution">
    <text evidence="2">The sequence shown here is derived from an EMBL/GenBank/DDBJ whole genome shotgun (WGS) entry which is preliminary data.</text>
</comment>
<organism evidence="2 3">
    <name type="scientific">Botrytis paeoniae</name>
    <dbReference type="NCBI Taxonomy" id="278948"/>
    <lineage>
        <taxon>Eukaryota</taxon>
        <taxon>Fungi</taxon>
        <taxon>Dikarya</taxon>
        <taxon>Ascomycota</taxon>
        <taxon>Pezizomycotina</taxon>
        <taxon>Leotiomycetes</taxon>
        <taxon>Helotiales</taxon>
        <taxon>Sclerotiniaceae</taxon>
        <taxon>Botrytis</taxon>
    </lineage>
</organism>
<dbReference type="EMBL" id="PQXI01000744">
    <property type="protein sequence ID" value="TGO13372.1"/>
    <property type="molecule type" value="Genomic_DNA"/>
</dbReference>
<protein>
    <submittedName>
        <fullName evidence="2">Uncharacterized protein</fullName>
    </submittedName>
</protein>
<reference evidence="2 3" key="1">
    <citation type="submission" date="2017-12" db="EMBL/GenBank/DDBJ databases">
        <title>Comparative genomics of Botrytis spp.</title>
        <authorList>
            <person name="Valero-Jimenez C.A."/>
            <person name="Tapia P."/>
            <person name="Veloso J."/>
            <person name="Silva-Moreno E."/>
            <person name="Staats M."/>
            <person name="Valdes J.H."/>
            <person name="Van Kan J.A.L."/>
        </authorList>
    </citation>
    <scope>NUCLEOTIDE SEQUENCE [LARGE SCALE GENOMIC DNA]</scope>
    <source>
        <strain evidence="2 3">Bp0003</strain>
    </source>
</reference>